<evidence type="ECO:0000259" key="9">
    <source>
        <dbReference type="PROSITE" id="PS51755"/>
    </source>
</evidence>
<evidence type="ECO:0000256" key="3">
    <source>
        <dbReference type="ARBA" id="ARBA00023015"/>
    </source>
</evidence>
<dbReference type="InterPro" id="IPR036388">
    <property type="entry name" value="WH-like_DNA-bd_sf"/>
</dbReference>
<dbReference type="Gene3D" id="1.10.10.10">
    <property type="entry name" value="Winged helix-like DNA-binding domain superfamily/Winged helix DNA-binding domain"/>
    <property type="match status" value="1"/>
</dbReference>
<dbReference type="EMBL" id="JACCCU010000001">
    <property type="protein sequence ID" value="NYF89115.1"/>
    <property type="molecule type" value="Genomic_DNA"/>
</dbReference>
<evidence type="ECO:0000256" key="6">
    <source>
        <dbReference type="PROSITE-ProRule" id="PRU00169"/>
    </source>
</evidence>
<keyword evidence="4 7" id="KW-0238">DNA-binding</keyword>
<feature type="modified residue" description="4-aspartylphosphate" evidence="6">
    <location>
        <position position="63"/>
    </location>
</feature>
<reference evidence="10 11" key="1">
    <citation type="submission" date="2020-07" db="EMBL/GenBank/DDBJ databases">
        <title>Genomic Encyclopedia of Type Strains, Phase IV (KMG-V): Genome sequencing to study the core and pangenomes of soil and plant-associated prokaryotes.</title>
        <authorList>
            <person name="Whitman W."/>
        </authorList>
    </citation>
    <scope>NUCLEOTIDE SEQUENCE [LARGE SCALE GENOMIC DNA]</scope>
    <source>
        <strain evidence="10 11">M8UP22</strain>
    </source>
</reference>
<accession>A0A852VFU7</accession>
<dbReference type="Pfam" id="PF00486">
    <property type="entry name" value="Trans_reg_C"/>
    <property type="match status" value="1"/>
</dbReference>
<feature type="domain" description="OmpR/PhoB-type" evidence="9">
    <location>
        <begin position="150"/>
        <end position="249"/>
    </location>
</feature>
<evidence type="ECO:0000256" key="5">
    <source>
        <dbReference type="ARBA" id="ARBA00023163"/>
    </source>
</evidence>
<feature type="domain" description="Response regulatory" evidence="8">
    <location>
        <begin position="8"/>
        <end position="128"/>
    </location>
</feature>
<dbReference type="Pfam" id="PF00072">
    <property type="entry name" value="Response_reg"/>
    <property type="match status" value="1"/>
</dbReference>
<organism evidence="10 11">
    <name type="scientific">Tunturiibacter lichenicola</name>
    <dbReference type="NCBI Taxonomy" id="2051959"/>
    <lineage>
        <taxon>Bacteria</taxon>
        <taxon>Pseudomonadati</taxon>
        <taxon>Acidobacteriota</taxon>
        <taxon>Terriglobia</taxon>
        <taxon>Terriglobales</taxon>
        <taxon>Acidobacteriaceae</taxon>
        <taxon>Tunturiibacter</taxon>
    </lineage>
</organism>
<dbReference type="SMART" id="SM00862">
    <property type="entry name" value="Trans_reg_C"/>
    <property type="match status" value="1"/>
</dbReference>
<dbReference type="Proteomes" id="UP000564385">
    <property type="component" value="Unassembled WGS sequence"/>
</dbReference>
<evidence type="ECO:0000256" key="2">
    <source>
        <dbReference type="ARBA" id="ARBA00023012"/>
    </source>
</evidence>
<dbReference type="PANTHER" id="PTHR48111">
    <property type="entry name" value="REGULATOR OF RPOS"/>
    <property type="match status" value="1"/>
</dbReference>
<dbReference type="GO" id="GO:0006355">
    <property type="term" value="P:regulation of DNA-templated transcription"/>
    <property type="evidence" value="ECO:0007669"/>
    <property type="project" value="InterPro"/>
</dbReference>
<dbReference type="SMART" id="SM00448">
    <property type="entry name" value="REC"/>
    <property type="match status" value="1"/>
</dbReference>
<evidence type="ECO:0000256" key="1">
    <source>
        <dbReference type="ARBA" id="ARBA00022553"/>
    </source>
</evidence>
<proteinExistence type="predicted"/>
<dbReference type="GO" id="GO:0000156">
    <property type="term" value="F:phosphorelay response regulator activity"/>
    <property type="evidence" value="ECO:0007669"/>
    <property type="project" value="TreeGrafter"/>
</dbReference>
<name>A0A852VFU7_9BACT</name>
<dbReference type="PROSITE" id="PS51755">
    <property type="entry name" value="OMPR_PHOB"/>
    <property type="match status" value="1"/>
</dbReference>
<dbReference type="InterPro" id="IPR001789">
    <property type="entry name" value="Sig_transdc_resp-reg_receiver"/>
</dbReference>
<dbReference type="AlphaFoldDB" id="A0A852VFU7"/>
<dbReference type="CDD" id="cd17574">
    <property type="entry name" value="REC_OmpR"/>
    <property type="match status" value="1"/>
</dbReference>
<dbReference type="SUPFAM" id="SSF52172">
    <property type="entry name" value="CheY-like"/>
    <property type="match status" value="1"/>
</dbReference>
<evidence type="ECO:0000256" key="7">
    <source>
        <dbReference type="PROSITE-ProRule" id="PRU01091"/>
    </source>
</evidence>
<dbReference type="PROSITE" id="PS50110">
    <property type="entry name" value="RESPONSE_REGULATORY"/>
    <property type="match status" value="1"/>
</dbReference>
<keyword evidence="1 6" id="KW-0597">Phosphoprotein</keyword>
<evidence type="ECO:0000313" key="11">
    <source>
        <dbReference type="Proteomes" id="UP000564385"/>
    </source>
</evidence>
<protein>
    <submittedName>
        <fullName evidence="10">DNA-binding response OmpR family regulator</fullName>
    </submittedName>
</protein>
<dbReference type="SUPFAM" id="SSF46894">
    <property type="entry name" value="C-terminal effector domain of the bipartite response regulators"/>
    <property type="match status" value="1"/>
</dbReference>
<feature type="DNA-binding region" description="OmpR/PhoB-type" evidence="7">
    <location>
        <begin position="150"/>
        <end position="249"/>
    </location>
</feature>
<dbReference type="CDD" id="cd00383">
    <property type="entry name" value="trans_reg_C"/>
    <property type="match status" value="1"/>
</dbReference>
<sequence>MTEPAAPLIVLVEDEEHLAQGLLFNLQAEGYRVHHESDGDAALGYLLAPKTTPEEHIAAILLDGMLPGADGFTIVRTLREAHHYTPVLMLTARSRPEEVLEGIEAGADDYLAKPFDLNILLVRLKSLLRRTAWQNAATPETPPPAIADQTDEYAFNHRTIRFDTLELIAPNRITHLTLMEADLLRYLTEREGQIVSRSAILEDVWRVHEDTDTRAIDNFIVRLRRYIEDDPADPQHLITVRGIGYRFLANP</sequence>
<dbReference type="InterPro" id="IPR039420">
    <property type="entry name" value="WalR-like"/>
</dbReference>
<dbReference type="InterPro" id="IPR001867">
    <property type="entry name" value="OmpR/PhoB-type_DNA-bd"/>
</dbReference>
<dbReference type="InterPro" id="IPR011006">
    <property type="entry name" value="CheY-like_superfamily"/>
</dbReference>
<dbReference type="GO" id="GO:0032993">
    <property type="term" value="C:protein-DNA complex"/>
    <property type="evidence" value="ECO:0007669"/>
    <property type="project" value="TreeGrafter"/>
</dbReference>
<dbReference type="GO" id="GO:0005829">
    <property type="term" value="C:cytosol"/>
    <property type="evidence" value="ECO:0007669"/>
    <property type="project" value="TreeGrafter"/>
</dbReference>
<comment type="caution">
    <text evidence="10">The sequence shown here is derived from an EMBL/GenBank/DDBJ whole genome shotgun (WGS) entry which is preliminary data.</text>
</comment>
<evidence type="ECO:0000256" key="4">
    <source>
        <dbReference type="ARBA" id="ARBA00023125"/>
    </source>
</evidence>
<dbReference type="InterPro" id="IPR016032">
    <property type="entry name" value="Sig_transdc_resp-reg_C-effctor"/>
</dbReference>
<evidence type="ECO:0000313" key="10">
    <source>
        <dbReference type="EMBL" id="NYF89115.1"/>
    </source>
</evidence>
<evidence type="ECO:0000259" key="8">
    <source>
        <dbReference type="PROSITE" id="PS50110"/>
    </source>
</evidence>
<dbReference type="GO" id="GO:0000976">
    <property type="term" value="F:transcription cis-regulatory region binding"/>
    <property type="evidence" value="ECO:0007669"/>
    <property type="project" value="TreeGrafter"/>
</dbReference>
<keyword evidence="2" id="KW-0902">Two-component regulatory system</keyword>
<dbReference type="PANTHER" id="PTHR48111:SF21">
    <property type="entry name" value="DNA-BINDING DUAL MASTER TRANSCRIPTIONAL REGULATOR RPAA"/>
    <property type="match status" value="1"/>
</dbReference>
<gene>
    <name evidence="10" type="ORF">HDF08_001182</name>
</gene>
<keyword evidence="5" id="KW-0804">Transcription</keyword>
<keyword evidence="3" id="KW-0805">Transcription regulation</keyword>
<dbReference type="Gene3D" id="3.40.50.2300">
    <property type="match status" value="1"/>
</dbReference>